<feature type="compositionally biased region" description="Basic residues" evidence="1">
    <location>
        <begin position="17"/>
        <end position="31"/>
    </location>
</feature>
<feature type="region of interest" description="Disordered" evidence="1">
    <location>
        <begin position="1"/>
        <end position="75"/>
    </location>
</feature>
<dbReference type="Proteomes" id="UP000248484">
    <property type="component" value="Chromosome 19"/>
</dbReference>
<evidence type="ECO:0000313" key="3">
    <source>
        <dbReference type="RefSeq" id="XP_054936484.1"/>
    </source>
</evidence>
<proteinExistence type="predicted"/>
<dbReference type="GeneID" id="114484391"/>
<reference evidence="3" key="1">
    <citation type="submission" date="2025-08" db="UniProtKB">
        <authorList>
            <consortium name="RefSeq"/>
        </authorList>
    </citation>
    <scope>IDENTIFICATION</scope>
    <source>
        <tissue evidence="3">Muscle</tissue>
    </source>
</reference>
<organism evidence="2 3">
    <name type="scientific">Physeter macrocephalus</name>
    <name type="common">Sperm whale</name>
    <name type="synonym">Physeter catodon</name>
    <dbReference type="NCBI Taxonomy" id="9755"/>
    <lineage>
        <taxon>Eukaryota</taxon>
        <taxon>Metazoa</taxon>
        <taxon>Chordata</taxon>
        <taxon>Craniata</taxon>
        <taxon>Vertebrata</taxon>
        <taxon>Euteleostomi</taxon>
        <taxon>Mammalia</taxon>
        <taxon>Eutheria</taxon>
        <taxon>Laurasiatheria</taxon>
        <taxon>Artiodactyla</taxon>
        <taxon>Whippomorpha</taxon>
        <taxon>Cetacea</taxon>
        <taxon>Odontoceti</taxon>
        <taxon>Physeteridae</taxon>
        <taxon>Physeter</taxon>
    </lineage>
</organism>
<keyword evidence="2" id="KW-1185">Reference proteome</keyword>
<name>A0A9W2WAZ5_PHYMC</name>
<dbReference type="RefSeq" id="XP_054936484.1">
    <property type="nucleotide sequence ID" value="XM_055080509.1"/>
</dbReference>
<gene>
    <name evidence="3" type="primary">LOC114484391</name>
</gene>
<evidence type="ECO:0000256" key="1">
    <source>
        <dbReference type="SAM" id="MobiDB-lite"/>
    </source>
</evidence>
<accession>A0A9W2WAZ5</accession>
<evidence type="ECO:0000313" key="2">
    <source>
        <dbReference type="Proteomes" id="UP000248484"/>
    </source>
</evidence>
<dbReference type="AlphaFoldDB" id="A0A9W2WAZ5"/>
<protein>
    <submittedName>
        <fullName evidence="3">Uncharacterized protein isoform X3</fullName>
    </submittedName>
</protein>
<sequence length="191" mass="21205">MASTGRQPKPERSSVSPRRRGKKANKQKRFRGFITVPTAKLQPSRATVLTPPSPLKDMHRPPRHMGNKVTEPMDSPLMSAIPRLRPLQPMGRPPMQLLMDSLPLDILLQLPPRHTVSLSRGTALVLMIPPLLQSLPPRPPMQLSLHMALSLLIQPMGSSQQPPRLQDHRMVTNPLRLVNLNLAQGVTTSPA</sequence>